<dbReference type="InterPro" id="IPR012388">
    <property type="entry name" value="CABLES1/2"/>
</dbReference>
<dbReference type="PANTHER" id="PTHR22896">
    <property type="entry name" value="CDK5 AND ABL1 ENZYME SUBSTRATE 1"/>
    <property type="match status" value="1"/>
</dbReference>
<dbReference type="GO" id="GO:0051726">
    <property type="term" value="P:regulation of cell cycle"/>
    <property type="evidence" value="ECO:0007669"/>
    <property type="project" value="InterPro"/>
</dbReference>
<feature type="region of interest" description="Disordered" evidence="1">
    <location>
        <begin position="20"/>
        <end position="70"/>
    </location>
</feature>
<feature type="compositionally biased region" description="Basic and acidic residues" evidence="1">
    <location>
        <begin position="478"/>
        <end position="498"/>
    </location>
</feature>
<organism evidence="3 4">
    <name type="scientific">Trypanosoma cruzi (strain CL Brener)</name>
    <dbReference type="NCBI Taxonomy" id="353153"/>
    <lineage>
        <taxon>Eukaryota</taxon>
        <taxon>Discoba</taxon>
        <taxon>Euglenozoa</taxon>
        <taxon>Kinetoplastea</taxon>
        <taxon>Metakinetoplastina</taxon>
        <taxon>Trypanosomatida</taxon>
        <taxon>Trypanosomatidae</taxon>
        <taxon>Trypanosoma</taxon>
        <taxon>Schizotrypanum</taxon>
    </lineage>
</organism>
<keyword evidence="2" id="KW-0812">Transmembrane</keyword>
<reference evidence="3 4" key="1">
    <citation type="journal article" date="2005" name="Science">
        <title>The genome sequence of Trypanosoma cruzi, etiologic agent of Chagas disease.</title>
        <authorList>
            <person name="El-Sayed N.M."/>
            <person name="Myler P.J."/>
            <person name="Bartholomeu D.C."/>
            <person name="Nilsson D."/>
            <person name="Aggarwal G."/>
            <person name="Tran A.N."/>
            <person name="Ghedin E."/>
            <person name="Worthey E.A."/>
            <person name="Delcher A.L."/>
            <person name="Blandin G."/>
            <person name="Westenberger S.J."/>
            <person name="Caler E."/>
            <person name="Cerqueira G.C."/>
            <person name="Branche C."/>
            <person name="Haas B."/>
            <person name="Anupama A."/>
            <person name="Arner E."/>
            <person name="Aslund L."/>
            <person name="Attipoe P."/>
            <person name="Bontempi E."/>
            <person name="Bringaud F."/>
            <person name="Burton P."/>
            <person name="Cadag E."/>
            <person name="Campbell D.A."/>
            <person name="Carrington M."/>
            <person name="Crabtree J."/>
            <person name="Darban H."/>
            <person name="da Silveira J.F."/>
            <person name="de Jong P."/>
            <person name="Edwards K."/>
            <person name="Englund P.T."/>
            <person name="Fazelina G."/>
            <person name="Feldblyum T."/>
            <person name="Ferella M."/>
            <person name="Frasch A.C."/>
            <person name="Gull K."/>
            <person name="Horn D."/>
            <person name="Hou L."/>
            <person name="Huang Y."/>
            <person name="Kindlund E."/>
            <person name="Klingbeil M."/>
            <person name="Kluge S."/>
            <person name="Koo H."/>
            <person name="Lacerda D."/>
            <person name="Levin M.J."/>
            <person name="Lorenzi H."/>
            <person name="Louie T."/>
            <person name="Machado C.R."/>
            <person name="McCulloch R."/>
            <person name="McKenna A."/>
            <person name="Mizuno Y."/>
            <person name="Mottram J.C."/>
            <person name="Nelson S."/>
            <person name="Ochaya S."/>
            <person name="Osoegawa K."/>
            <person name="Pai G."/>
            <person name="Parsons M."/>
            <person name="Pentony M."/>
            <person name="Pettersson U."/>
            <person name="Pop M."/>
            <person name="Ramirez J.L."/>
            <person name="Rinta J."/>
            <person name="Robertson L."/>
            <person name="Salzberg S.L."/>
            <person name="Sanchez D.O."/>
            <person name="Seyler A."/>
            <person name="Sharma R."/>
            <person name="Shetty J."/>
            <person name="Simpson A.J."/>
            <person name="Sisk E."/>
            <person name="Tammi M.T."/>
            <person name="Tarleton R."/>
            <person name="Teixeira S."/>
            <person name="Van Aken S."/>
            <person name="Vogt C."/>
            <person name="Ward P.N."/>
            <person name="Wickstead B."/>
            <person name="Wortman J."/>
            <person name="White O."/>
            <person name="Fraser C.M."/>
            <person name="Stuart K.D."/>
            <person name="Andersson B."/>
        </authorList>
    </citation>
    <scope>NUCLEOTIDE SEQUENCE [LARGE SCALE GENOMIC DNA]</scope>
    <source>
        <strain evidence="3 4">CL Brener</strain>
    </source>
</reference>
<dbReference type="KEGG" id="tcr:509203.20"/>
<feature type="compositionally biased region" description="Basic and acidic residues" evidence="1">
    <location>
        <begin position="515"/>
        <end position="540"/>
    </location>
</feature>
<comment type="caution">
    <text evidence="3">The sequence shown here is derived from an EMBL/GenBank/DDBJ whole genome shotgun (WGS) entry which is preliminary data.</text>
</comment>
<dbReference type="GO" id="GO:0016301">
    <property type="term" value="F:kinase activity"/>
    <property type="evidence" value="ECO:0007669"/>
    <property type="project" value="UniProtKB-KW"/>
</dbReference>
<dbReference type="eggNOG" id="KOG4164">
    <property type="taxonomic scope" value="Eukaryota"/>
</dbReference>
<feature type="compositionally biased region" description="Low complexity" evidence="1">
    <location>
        <begin position="173"/>
        <end position="194"/>
    </location>
</feature>
<keyword evidence="3" id="KW-0808">Transferase</keyword>
<dbReference type="PANTHER" id="PTHR22896:SF0">
    <property type="entry name" value="CYCLIN N-TERMINAL DOMAIN-CONTAINING PROTEIN"/>
    <property type="match status" value="1"/>
</dbReference>
<feature type="compositionally biased region" description="Polar residues" evidence="1">
    <location>
        <begin position="275"/>
        <end position="295"/>
    </location>
</feature>
<feature type="transmembrane region" description="Helical" evidence="2">
    <location>
        <begin position="90"/>
        <end position="118"/>
    </location>
</feature>
<dbReference type="OMA" id="FACLITH"/>
<dbReference type="GeneID" id="3541555"/>
<keyword evidence="3" id="KW-0418">Kinase</keyword>
<feature type="compositionally biased region" description="Basic and acidic residues" evidence="1">
    <location>
        <begin position="414"/>
        <end position="424"/>
    </location>
</feature>
<feature type="compositionally biased region" description="Low complexity" evidence="1">
    <location>
        <begin position="55"/>
        <end position="64"/>
    </location>
</feature>
<sequence length="766" mass="84939">MMPAGDTNIYIYINTVAVQQGHPQRSRESGARGQREGRTEHSIEGRRGGKKKRTATTTTTTNTQNKEEGKTKKRHTYIYIYIFLYWKRNLLFACLITHRFFFFFFSLPAAAFFTGVLLDGNRAKLANHHKKSSREGSTSPPPLPQKEPQLCKGHVSGSTGNAEDSETGEEASGDSSSCSGSSSSISSGCSCSSCRNKTSDNIISGVNPRPKLNTKQKNTSHGGHPFRQEELARTTAALMGLCVKPPLAMEGHPSNSGDDNSNGAERQSKACPSIHAQQQQSASESPNTLFSNSSVMDNASSLSSAAIPPAPPPTTAPSSFYPEQVAFLTSVGEMAKRLALQRKPTHRGEGHGNAHHGIDMDLPFLRQGEAPLSVKTLVRGEGQRVRLRLALESQLHHQNQGSQNKNCGNTAAKQKGDSLKDNGDAGRSLSVGRRAAGVQYNHPASLCTILSCFAPLKASYWQDDRLVEPYLGECYDPDPQRRRGNRSDENTVIERGEDGGAGGEELDGDSCSVDINDKTDSRSDCESHDGSDRLRQMRGHSERAMRSYGKMLTHNRCRNDPVFHDAFFLDTGNITGGERRKKLIVLQSYRASVISFVDMKVLKKDINNDFYIQHPELEIREIKLTHLRKIRAALLNFALEENSPIEVVTVAHANWYFERLVMRGMVGKRNCGLALAACILLAVKFIETGDIHKKIQYVKTRFRQDEAFASLTWQKVQEWEFRAYVGLEFTLMPENGNQVVEAHLERLLGQINLTSQEYYSKKFALP</sequence>
<keyword evidence="2" id="KW-0472">Membrane</keyword>
<feature type="compositionally biased region" description="Basic and acidic residues" evidence="1">
    <location>
        <begin position="25"/>
        <end position="47"/>
    </location>
</feature>
<dbReference type="InParanoid" id="Q4D8L9"/>
<feature type="region of interest" description="Disordered" evidence="1">
    <location>
        <begin position="128"/>
        <end position="226"/>
    </location>
</feature>
<dbReference type="Proteomes" id="UP000002296">
    <property type="component" value="Unassembled WGS sequence"/>
</dbReference>
<dbReference type="EMBL" id="AAHK01000819">
    <property type="protein sequence ID" value="EAN88866.1"/>
    <property type="molecule type" value="Genomic_DNA"/>
</dbReference>
<evidence type="ECO:0000256" key="2">
    <source>
        <dbReference type="SAM" id="Phobius"/>
    </source>
</evidence>
<feature type="region of interest" description="Disordered" evidence="1">
    <location>
        <begin position="246"/>
        <end position="295"/>
    </location>
</feature>
<protein>
    <submittedName>
        <fullName evidence="3">Cyclin dependent kinase-binding protein, putative</fullName>
    </submittedName>
</protein>
<dbReference type="RefSeq" id="XP_810717.1">
    <property type="nucleotide sequence ID" value="XM_805624.1"/>
</dbReference>
<feature type="region of interest" description="Disordered" evidence="1">
    <location>
        <begin position="395"/>
        <end position="428"/>
    </location>
</feature>
<accession>Q4D8L9</accession>
<feature type="compositionally biased region" description="Polar residues" evidence="1">
    <location>
        <begin position="396"/>
        <end position="412"/>
    </location>
</feature>
<keyword evidence="4" id="KW-1185">Reference proteome</keyword>
<dbReference type="PaxDb" id="353153-Q4D8L9"/>
<feature type="compositionally biased region" description="Polar residues" evidence="1">
    <location>
        <begin position="195"/>
        <end position="204"/>
    </location>
</feature>
<feature type="compositionally biased region" description="Acidic residues" evidence="1">
    <location>
        <begin position="163"/>
        <end position="172"/>
    </location>
</feature>
<dbReference type="STRING" id="353153.Q4D8L9"/>
<gene>
    <name evidence="3" type="ORF">Tc00.1047053509203.20</name>
</gene>
<dbReference type="SUPFAM" id="SSF47954">
    <property type="entry name" value="Cyclin-like"/>
    <property type="match status" value="1"/>
</dbReference>
<keyword evidence="2" id="KW-1133">Transmembrane helix</keyword>
<dbReference type="InterPro" id="IPR036915">
    <property type="entry name" value="Cyclin-like_sf"/>
</dbReference>
<feature type="region of interest" description="Disordered" evidence="1">
    <location>
        <begin position="472"/>
        <end position="540"/>
    </location>
</feature>
<proteinExistence type="predicted"/>
<evidence type="ECO:0000313" key="3">
    <source>
        <dbReference type="EMBL" id="EAN88866.1"/>
    </source>
</evidence>
<name>Q4D8L9_TRYCC</name>
<feature type="compositionally biased region" description="Polar residues" evidence="1">
    <location>
        <begin position="253"/>
        <end position="265"/>
    </location>
</feature>
<dbReference type="AlphaFoldDB" id="Q4D8L9"/>
<evidence type="ECO:0000256" key="1">
    <source>
        <dbReference type="SAM" id="MobiDB-lite"/>
    </source>
</evidence>
<evidence type="ECO:0000313" key="4">
    <source>
        <dbReference type="Proteomes" id="UP000002296"/>
    </source>
</evidence>